<evidence type="ECO:0000313" key="3">
    <source>
        <dbReference type="Proteomes" id="UP000027920"/>
    </source>
</evidence>
<evidence type="ECO:0000313" key="2">
    <source>
        <dbReference type="EMBL" id="KEF55224.1"/>
    </source>
</evidence>
<dbReference type="Proteomes" id="UP000027920">
    <property type="component" value="Unassembled WGS sequence"/>
</dbReference>
<comment type="caution">
    <text evidence="2">The sequence shown here is derived from an EMBL/GenBank/DDBJ whole genome shotgun (WGS) entry which is preliminary data.</text>
</comment>
<protein>
    <recommendedName>
        <fullName evidence="4">Ig-like domain-containing protein</fullName>
    </recommendedName>
</protein>
<accession>A0A072P544</accession>
<reference evidence="2 3" key="1">
    <citation type="submission" date="2013-03" db="EMBL/GenBank/DDBJ databases">
        <title>The Genome Sequence of Exophiala aquamarina CBS 119918.</title>
        <authorList>
            <consortium name="The Broad Institute Genomics Platform"/>
            <person name="Cuomo C."/>
            <person name="de Hoog S."/>
            <person name="Gorbushina A."/>
            <person name="Walker B."/>
            <person name="Young S.K."/>
            <person name="Zeng Q."/>
            <person name="Gargeya S."/>
            <person name="Fitzgerald M."/>
            <person name="Haas B."/>
            <person name="Abouelleil A."/>
            <person name="Allen A.W."/>
            <person name="Alvarado L."/>
            <person name="Arachchi H.M."/>
            <person name="Berlin A.M."/>
            <person name="Chapman S.B."/>
            <person name="Gainer-Dewar J."/>
            <person name="Goldberg J."/>
            <person name="Griggs A."/>
            <person name="Gujja S."/>
            <person name="Hansen M."/>
            <person name="Howarth C."/>
            <person name="Imamovic A."/>
            <person name="Ireland A."/>
            <person name="Larimer J."/>
            <person name="McCowan C."/>
            <person name="Murphy C."/>
            <person name="Pearson M."/>
            <person name="Poon T.W."/>
            <person name="Priest M."/>
            <person name="Roberts A."/>
            <person name="Saif S."/>
            <person name="Shea T."/>
            <person name="Sisk P."/>
            <person name="Sykes S."/>
            <person name="Wortman J."/>
            <person name="Nusbaum C."/>
            <person name="Birren B."/>
        </authorList>
    </citation>
    <scope>NUCLEOTIDE SEQUENCE [LARGE SCALE GENOMIC DNA]</scope>
    <source>
        <strain evidence="2 3">CBS 119918</strain>
    </source>
</reference>
<sequence>MAPLRSTLFAASIALLALFQPIQAQNSTNSTGDGGDPVLDAFFIQDSNVGGPASTRSNWLVVLMECVGSNIDTGLCGNHLWIVTYGPRTWVYDDSNGNIALTAKCSLAQSTSSVVCSMTLAAPKEVFTNTNADVSALITATGVPLSSKVVTATVRPTDMVSLSVTITGGQEILAAAATATPAGSSGTKISPLFSGFIASFLSPTMMLL</sequence>
<dbReference type="GeneID" id="25283788"/>
<evidence type="ECO:0008006" key="4">
    <source>
        <dbReference type="Google" id="ProtNLM"/>
    </source>
</evidence>
<proteinExistence type="predicted"/>
<dbReference type="HOGENOM" id="CLU_1245956_0_0_1"/>
<dbReference type="VEuPathDB" id="FungiDB:A1O9_08878"/>
<feature type="chain" id="PRO_5001681382" description="Ig-like domain-containing protein" evidence="1">
    <location>
        <begin position="25"/>
        <end position="208"/>
    </location>
</feature>
<dbReference type="AlphaFoldDB" id="A0A072P544"/>
<gene>
    <name evidence="2" type="ORF">A1O9_08878</name>
</gene>
<feature type="signal peptide" evidence="1">
    <location>
        <begin position="1"/>
        <end position="24"/>
    </location>
</feature>
<name>A0A072P544_9EURO</name>
<keyword evidence="1" id="KW-0732">Signal</keyword>
<keyword evidence="3" id="KW-1185">Reference proteome</keyword>
<evidence type="ECO:0000256" key="1">
    <source>
        <dbReference type="SAM" id="SignalP"/>
    </source>
</evidence>
<dbReference type="EMBL" id="AMGV01000008">
    <property type="protein sequence ID" value="KEF55224.1"/>
    <property type="molecule type" value="Genomic_DNA"/>
</dbReference>
<organism evidence="2 3">
    <name type="scientific">Exophiala aquamarina CBS 119918</name>
    <dbReference type="NCBI Taxonomy" id="1182545"/>
    <lineage>
        <taxon>Eukaryota</taxon>
        <taxon>Fungi</taxon>
        <taxon>Dikarya</taxon>
        <taxon>Ascomycota</taxon>
        <taxon>Pezizomycotina</taxon>
        <taxon>Eurotiomycetes</taxon>
        <taxon>Chaetothyriomycetidae</taxon>
        <taxon>Chaetothyriales</taxon>
        <taxon>Herpotrichiellaceae</taxon>
        <taxon>Exophiala</taxon>
    </lineage>
</organism>
<dbReference type="RefSeq" id="XP_013257814.1">
    <property type="nucleotide sequence ID" value="XM_013402360.1"/>
</dbReference>